<feature type="non-terminal residue" evidence="2">
    <location>
        <position position="1"/>
    </location>
</feature>
<feature type="domain" description="Heterokaryon incompatibility" evidence="1">
    <location>
        <begin position="34"/>
        <end position="116"/>
    </location>
</feature>
<name>A0A6A5YUU2_9PLEO</name>
<dbReference type="InterPro" id="IPR010730">
    <property type="entry name" value="HET"/>
</dbReference>
<accession>A0A6A5YUU2</accession>
<gene>
    <name evidence="2" type="ORF">BDV96DRAFT_466904</name>
</gene>
<dbReference type="InterPro" id="IPR052895">
    <property type="entry name" value="HetReg/Transcr_Mod"/>
</dbReference>
<dbReference type="OrthoDB" id="2157530at2759"/>
<protein>
    <submittedName>
        <fullName evidence="2">Heterokaryon incompatibility protein-domain-containing protein</fullName>
    </submittedName>
</protein>
<feature type="non-terminal residue" evidence="2">
    <location>
        <position position="117"/>
    </location>
</feature>
<sequence>QDDEIRLITLQPGRGDEPLRCSLRPAPLANNTHYESLSYCWGPNKAEAVIRCDHGMLLVTRNSFAALKHLRERDRARTLWMDALCINQADTGERGHQVSLMRSIFQASGRTVVWLGD</sequence>
<dbReference type="PANTHER" id="PTHR24148:SF64">
    <property type="entry name" value="HETEROKARYON INCOMPATIBILITY DOMAIN-CONTAINING PROTEIN"/>
    <property type="match status" value="1"/>
</dbReference>
<dbReference type="Proteomes" id="UP000799770">
    <property type="component" value="Unassembled WGS sequence"/>
</dbReference>
<reference evidence="2" key="1">
    <citation type="journal article" date="2020" name="Stud. Mycol.">
        <title>101 Dothideomycetes genomes: a test case for predicting lifestyles and emergence of pathogens.</title>
        <authorList>
            <person name="Haridas S."/>
            <person name="Albert R."/>
            <person name="Binder M."/>
            <person name="Bloem J."/>
            <person name="Labutti K."/>
            <person name="Salamov A."/>
            <person name="Andreopoulos B."/>
            <person name="Baker S."/>
            <person name="Barry K."/>
            <person name="Bills G."/>
            <person name="Bluhm B."/>
            <person name="Cannon C."/>
            <person name="Castanera R."/>
            <person name="Culley D."/>
            <person name="Daum C."/>
            <person name="Ezra D."/>
            <person name="Gonzalez J."/>
            <person name="Henrissat B."/>
            <person name="Kuo A."/>
            <person name="Liang C."/>
            <person name="Lipzen A."/>
            <person name="Lutzoni F."/>
            <person name="Magnuson J."/>
            <person name="Mondo S."/>
            <person name="Nolan M."/>
            <person name="Ohm R."/>
            <person name="Pangilinan J."/>
            <person name="Park H.-J."/>
            <person name="Ramirez L."/>
            <person name="Alfaro M."/>
            <person name="Sun H."/>
            <person name="Tritt A."/>
            <person name="Yoshinaga Y."/>
            <person name="Zwiers L.-H."/>
            <person name="Turgeon B."/>
            <person name="Goodwin S."/>
            <person name="Spatafora J."/>
            <person name="Crous P."/>
            <person name="Grigoriev I."/>
        </authorList>
    </citation>
    <scope>NUCLEOTIDE SEQUENCE</scope>
    <source>
        <strain evidence="2">CBS 627.86</strain>
    </source>
</reference>
<dbReference type="EMBL" id="ML977338">
    <property type="protein sequence ID" value="KAF2110307.1"/>
    <property type="molecule type" value="Genomic_DNA"/>
</dbReference>
<keyword evidence="3" id="KW-1185">Reference proteome</keyword>
<dbReference type="Pfam" id="PF06985">
    <property type="entry name" value="HET"/>
    <property type="match status" value="1"/>
</dbReference>
<evidence type="ECO:0000313" key="2">
    <source>
        <dbReference type="EMBL" id="KAF2110307.1"/>
    </source>
</evidence>
<evidence type="ECO:0000259" key="1">
    <source>
        <dbReference type="Pfam" id="PF06985"/>
    </source>
</evidence>
<evidence type="ECO:0000313" key="3">
    <source>
        <dbReference type="Proteomes" id="UP000799770"/>
    </source>
</evidence>
<organism evidence="2 3">
    <name type="scientific">Lophiotrema nucula</name>
    <dbReference type="NCBI Taxonomy" id="690887"/>
    <lineage>
        <taxon>Eukaryota</taxon>
        <taxon>Fungi</taxon>
        <taxon>Dikarya</taxon>
        <taxon>Ascomycota</taxon>
        <taxon>Pezizomycotina</taxon>
        <taxon>Dothideomycetes</taxon>
        <taxon>Pleosporomycetidae</taxon>
        <taxon>Pleosporales</taxon>
        <taxon>Lophiotremataceae</taxon>
        <taxon>Lophiotrema</taxon>
    </lineage>
</organism>
<proteinExistence type="predicted"/>
<dbReference type="PANTHER" id="PTHR24148">
    <property type="entry name" value="ANKYRIN REPEAT DOMAIN-CONTAINING PROTEIN 39 HOMOLOG-RELATED"/>
    <property type="match status" value="1"/>
</dbReference>
<dbReference type="AlphaFoldDB" id="A0A6A5YUU2"/>